<reference evidence="1 2" key="1">
    <citation type="journal article" date="2016" name="Nat. Commun.">
        <title>Thousands of microbial genomes shed light on interconnected biogeochemical processes in an aquifer system.</title>
        <authorList>
            <person name="Anantharaman K."/>
            <person name="Brown C.T."/>
            <person name="Hug L.A."/>
            <person name="Sharon I."/>
            <person name="Castelle C.J."/>
            <person name="Probst A.J."/>
            <person name="Thomas B.C."/>
            <person name="Singh A."/>
            <person name="Wilkins M.J."/>
            <person name="Karaoz U."/>
            <person name="Brodie E.L."/>
            <person name="Williams K.H."/>
            <person name="Hubbard S.S."/>
            <person name="Banfield J.F."/>
        </authorList>
    </citation>
    <scope>NUCLEOTIDE SEQUENCE [LARGE SCALE GENOMIC DNA]</scope>
</reference>
<organism evidence="1 2">
    <name type="scientific">Candidatus Doudnabacteria bacterium RIFCSPHIGHO2_01_FULL_46_14</name>
    <dbReference type="NCBI Taxonomy" id="1817824"/>
    <lineage>
        <taxon>Bacteria</taxon>
        <taxon>Candidatus Doudnaibacteriota</taxon>
    </lineage>
</organism>
<dbReference type="Proteomes" id="UP000176864">
    <property type="component" value="Unassembled WGS sequence"/>
</dbReference>
<evidence type="ECO:0000313" key="2">
    <source>
        <dbReference type="Proteomes" id="UP000176864"/>
    </source>
</evidence>
<accession>A0A1F5NJ95</accession>
<dbReference type="AlphaFoldDB" id="A0A1F5NJ95"/>
<gene>
    <name evidence="1" type="ORF">A2751_01840</name>
</gene>
<protein>
    <submittedName>
        <fullName evidence="1">Uncharacterized protein</fullName>
    </submittedName>
</protein>
<name>A0A1F5NJ95_9BACT</name>
<proteinExistence type="predicted"/>
<evidence type="ECO:0000313" key="1">
    <source>
        <dbReference type="EMBL" id="OGE77776.1"/>
    </source>
</evidence>
<dbReference type="EMBL" id="MFEK01000016">
    <property type="protein sequence ID" value="OGE77776.1"/>
    <property type="molecule type" value="Genomic_DNA"/>
</dbReference>
<dbReference type="STRING" id="1817824.A2751_01840"/>
<comment type="caution">
    <text evidence="1">The sequence shown here is derived from an EMBL/GenBank/DDBJ whole genome shotgun (WGS) entry which is preliminary data.</text>
</comment>
<sequence length="66" mass="7319">MGFENENNPENEAKAYEIASKLDEMVVDIDMAVLEKAVRYMGANTRESLKNAISIAESKENTPKVA</sequence>